<dbReference type="SUPFAM" id="SSF55545">
    <property type="entry name" value="beta-N-acetylhexosaminidase-like domain"/>
    <property type="match status" value="1"/>
</dbReference>
<dbReference type="PANTHER" id="PTHR22600:SF57">
    <property type="entry name" value="BETA-N-ACETYLHEXOSAMINIDASE"/>
    <property type="match status" value="1"/>
</dbReference>
<evidence type="ECO:0000313" key="10">
    <source>
        <dbReference type="Proteomes" id="UP000282832"/>
    </source>
</evidence>
<reference evidence="9 10" key="1">
    <citation type="submission" date="2019-01" db="EMBL/GenBank/DDBJ databases">
        <authorList>
            <person name="Chen W.-M."/>
        </authorList>
    </citation>
    <scope>NUCLEOTIDE SEQUENCE [LARGE SCALE GENOMIC DNA]</scope>
    <source>
        <strain evidence="9 10">FSY-15</strain>
    </source>
</reference>
<keyword evidence="5" id="KW-0326">Glycosidase</keyword>
<keyword evidence="10" id="KW-1185">Reference proteome</keyword>
<evidence type="ECO:0000256" key="4">
    <source>
        <dbReference type="ARBA" id="ARBA00022801"/>
    </source>
</evidence>
<keyword evidence="4" id="KW-0378">Hydrolase</keyword>
<name>A0A437PTQ0_9BACT</name>
<organism evidence="9 10">
    <name type="scientific">Sandaracinomonas limnophila</name>
    <dbReference type="NCBI Taxonomy" id="1862386"/>
    <lineage>
        <taxon>Bacteria</taxon>
        <taxon>Pseudomonadati</taxon>
        <taxon>Bacteroidota</taxon>
        <taxon>Cytophagia</taxon>
        <taxon>Cytophagales</taxon>
        <taxon>Flectobacillaceae</taxon>
        <taxon>Sandaracinomonas</taxon>
    </lineage>
</organism>
<dbReference type="Proteomes" id="UP000282832">
    <property type="component" value="Unassembled WGS sequence"/>
</dbReference>
<feature type="domain" description="Beta-hexosaminidase bacterial type N-terminal" evidence="8">
    <location>
        <begin position="23"/>
        <end position="150"/>
    </location>
</feature>
<evidence type="ECO:0000256" key="5">
    <source>
        <dbReference type="ARBA" id="ARBA00023295"/>
    </source>
</evidence>
<dbReference type="Pfam" id="PF00728">
    <property type="entry name" value="Glyco_hydro_20"/>
    <property type="match status" value="1"/>
</dbReference>
<dbReference type="InterPro" id="IPR017853">
    <property type="entry name" value="GH"/>
</dbReference>
<dbReference type="InterPro" id="IPR015882">
    <property type="entry name" value="HEX_bac_N"/>
</dbReference>
<dbReference type="EMBL" id="SACY01000002">
    <property type="protein sequence ID" value="RVU25618.1"/>
    <property type="molecule type" value="Genomic_DNA"/>
</dbReference>
<comment type="catalytic activity">
    <reaction evidence="1">
        <text>Hydrolysis of terminal non-reducing N-acetyl-D-hexosamine residues in N-acetyl-beta-D-hexosaminides.</text>
        <dbReference type="EC" id="3.2.1.52"/>
    </reaction>
</comment>
<dbReference type="GO" id="GO:0030203">
    <property type="term" value="P:glycosaminoglycan metabolic process"/>
    <property type="evidence" value="ECO:0007669"/>
    <property type="project" value="TreeGrafter"/>
</dbReference>
<dbReference type="GO" id="GO:0004563">
    <property type="term" value="F:beta-N-acetylhexosaminidase activity"/>
    <property type="evidence" value="ECO:0007669"/>
    <property type="project" value="UniProtKB-EC"/>
</dbReference>
<evidence type="ECO:0000256" key="1">
    <source>
        <dbReference type="ARBA" id="ARBA00001231"/>
    </source>
</evidence>
<protein>
    <recommendedName>
        <fullName evidence="3">beta-N-acetylhexosaminidase</fullName>
        <ecNumber evidence="3">3.2.1.52</ecNumber>
    </recommendedName>
</protein>
<comment type="caution">
    <text evidence="9">The sequence shown here is derived from an EMBL/GenBank/DDBJ whole genome shotgun (WGS) entry which is preliminary data.</text>
</comment>
<dbReference type="Gene3D" id="3.20.20.80">
    <property type="entry name" value="Glycosidases"/>
    <property type="match status" value="1"/>
</dbReference>
<feature type="domain" description="Glycoside hydrolase family 20 catalytic" evidence="7">
    <location>
        <begin position="153"/>
        <end position="481"/>
    </location>
</feature>
<dbReference type="InterPro" id="IPR015883">
    <property type="entry name" value="Glyco_hydro_20_cat"/>
</dbReference>
<dbReference type="OrthoDB" id="9763537at2"/>
<dbReference type="AlphaFoldDB" id="A0A437PTQ0"/>
<evidence type="ECO:0000259" key="8">
    <source>
        <dbReference type="Pfam" id="PF02838"/>
    </source>
</evidence>
<dbReference type="PRINTS" id="PR00738">
    <property type="entry name" value="GLHYDRLASE20"/>
</dbReference>
<evidence type="ECO:0000256" key="6">
    <source>
        <dbReference type="PIRSR" id="PIRSR625705-1"/>
    </source>
</evidence>
<gene>
    <name evidence="9" type="ORF">EOJ36_04150</name>
</gene>
<dbReference type="Pfam" id="PF02838">
    <property type="entry name" value="Glyco_hydro_20b"/>
    <property type="match status" value="1"/>
</dbReference>
<feature type="active site" description="Proton donor" evidence="6">
    <location>
        <position position="327"/>
    </location>
</feature>
<dbReference type="Gene3D" id="3.30.379.10">
    <property type="entry name" value="Chitobiase/beta-hexosaminidase domain 2-like"/>
    <property type="match status" value="1"/>
</dbReference>
<sequence length="693" mass="79497">MKKISLSILLWLCLFISTFAQKIPILPIPQKVEVSNGRLRFNKKLNIVISQDQSEKIRQAINRFQFNWEKKTLIKVSNLSSLPSDLNLQVDEKWKGQSSSLEEYELKIQSDISLKAKSDAGILHGLESLAQLIQSDSVSYFLPQVKISDWPRFKHRGLMIDVARHFIPLDRIQRSIDAMAASKMNVLHLHLSDDEGFRIESKKYPLLHQKGSNGEYFTQAEIAKIVSYATERNIEVIPEFDLPGHSKSWFVGYRDLASEDKEYTIGPRFVIEEGAKVNLMSITQMINSQATPTINPANEKTYKFLEGLFKEMAALFPSPYFHIGMDENNGIAWKNNPSIQAFMKSKKIANEHELQAYFGERLNQILKKIGKKTVVWEEGFHPNMSKDMLVQLWKPAMMGKVLQAHEVASNQQQTIISRGFYLDYFMSSAFHYMNPEILNLKSDEGVLGGEAAIWTELVDKNNFELRIWPRAISVAARLWSAKEEQNVSSFYQNLQAFDQHLISLGLQHQAQSENHLQVLLGEALSDTDRELFGILTPLRGFKRLMNVMTQPTSNQFSHFEQFADALPSDSYAKMEFRDLIQTYLQDKLNVEKRNQLIAQLNKWASLYTYVEKKSKKSINLQPLLPLVKQISYNCQLVSNKLNMLDAKSDEEILREISKLKKTAVSDLECVISDELESIVNGKLKEIDLKLSLF</sequence>
<dbReference type="GO" id="GO:0005975">
    <property type="term" value="P:carbohydrate metabolic process"/>
    <property type="evidence" value="ECO:0007669"/>
    <property type="project" value="InterPro"/>
</dbReference>
<dbReference type="GO" id="GO:0016020">
    <property type="term" value="C:membrane"/>
    <property type="evidence" value="ECO:0007669"/>
    <property type="project" value="TreeGrafter"/>
</dbReference>
<evidence type="ECO:0000313" key="9">
    <source>
        <dbReference type="EMBL" id="RVU25618.1"/>
    </source>
</evidence>
<evidence type="ECO:0000259" key="7">
    <source>
        <dbReference type="Pfam" id="PF00728"/>
    </source>
</evidence>
<evidence type="ECO:0000256" key="2">
    <source>
        <dbReference type="ARBA" id="ARBA00006285"/>
    </source>
</evidence>
<comment type="similarity">
    <text evidence="2">Belongs to the glycosyl hydrolase 20 family.</text>
</comment>
<dbReference type="PANTHER" id="PTHR22600">
    <property type="entry name" value="BETA-HEXOSAMINIDASE"/>
    <property type="match status" value="1"/>
</dbReference>
<dbReference type="InterPro" id="IPR029018">
    <property type="entry name" value="Hex-like_dom2"/>
</dbReference>
<accession>A0A437PTQ0</accession>
<dbReference type="SUPFAM" id="SSF51445">
    <property type="entry name" value="(Trans)glycosidases"/>
    <property type="match status" value="1"/>
</dbReference>
<dbReference type="InterPro" id="IPR025705">
    <property type="entry name" value="Beta_hexosaminidase_sua/sub"/>
</dbReference>
<proteinExistence type="inferred from homology"/>
<dbReference type="EC" id="3.2.1.52" evidence="3"/>
<dbReference type="RefSeq" id="WP_127802771.1">
    <property type="nucleotide sequence ID" value="NZ_SACY01000002.1"/>
</dbReference>
<evidence type="ECO:0000256" key="3">
    <source>
        <dbReference type="ARBA" id="ARBA00012663"/>
    </source>
</evidence>